<organism evidence="10 11">
    <name type="scientific">Remersonia thermophila</name>
    <dbReference type="NCBI Taxonomy" id="72144"/>
    <lineage>
        <taxon>Eukaryota</taxon>
        <taxon>Fungi</taxon>
        <taxon>Dikarya</taxon>
        <taxon>Ascomycota</taxon>
        <taxon>Pezizomycotina</taxon>
        <taxon>Sordariomycetes</taxon>
        <taxon>Sordariomycetidae</taxon>
        <taxon>Sordariales</taxon>
        <taxon>Sordariales incertae sedis</taxon>
        <taxon>Remersonia</taxon>
    </lineage>
</organism>
<dbReference type="CDD" id="cd03792">
    <property type="entry name" value="GT4_trehalose_phosphorylase"/>
    <property type="match status" value="1"/>
</dbReference>
<evidence type="ECO:0000256" key="3">
    <source>
        <dbReference type="ARBA" id="ARBA00022526"/>
    </source>
</evidence>
<keyword evidence="3" id="KW-0313">Glucose metabolism</keyword>
<feature type="domain" description="Glycosyl transferase family 1" evidence="8">
    <location>
        <begin position="688"/>
        <end position="859"/>
    </location>
</feature>
<evidence type="ECO:0000259" key="8">
    <source>
        <dbReference type="Pfam" id="PF00534"/>
    </source>
</evidence>
<feature type="domain" description="Trehalose synthase N-terminal" evidence="9">
    <location>
        <begin position="467"/>
        <end position="627"/>
    </location>
</feature>
<feature type="region of interest" description="Disordered" evidence="7">
    <location>
        <begin position="1"/>
        <end position="178"/>
    </location>
</feature>
<feature type="compositionally biased region" description="Basic and acidic residues" evidence="7">
    <location>
        <begin position="57"/>
        <end position="72"/>
    </location>
</feature>
<name>A0ABR4DAZ5_9PEZI</name>
<dbReference type="GeneID" id="98127464"/>
<dbReference type="PANTHER" id="PTHR47779:SF1">
    <property type="entry name" value="SYNTHASE (CCG-9), PUTATIVE (AFU_ORTHOLOGUE AFUA_3G12100)-RELATED"/>
    <property type="match status" value="1"/>
</dbReference>
<keyword evidence="11" id="KW-1185">Reference proteome</keyword>
<accession>A0ABR4DAZ5</accession>
<evidence type="ECO:0000256" key="4">
    <source>
        <dbReference type="ARBA" id="ARBA00022676"/>
    </source>
</evidence>
<protein>
    <recommendedName>
        <fullName evidence="12">Glycosyl transferase family 1 domain-containing protein</fullName>
    </recommendedName>
</protein>
<dbReference type="SUPFAM" id="SSF53756">
    <property type="entry name" value="UDP-Glycosyltransferase/glycogen phosphorylase"/>
    <property type="match status" value="1"/>
</dbReference>
<evidence type="ECO:0000313" key="10">
    <source>
        <dbReference type="EMBL" id="KAL2266789.1"/>
    </source>
</evidence>
<dbReference type="EMBL" id="JAZGUE010000005">
    <property type="protein sequence ID" value="KAL2266789.1"/>
    <property type="molecule type" value="Genomic_DNA"/>
</dbReference>
<keyword evidence="4" id="KW-0328">Glycosyltransferase</keyword>
<feature type="compositionally biased region" description="Low complexity" evidence="7">
    <location>
        <begin position="39"/>
        <end position="56"/>
    </location>
</feature>
<dbReference type="InterPro" id="IPR049438">
    <property type="entry name" value="TreT_GT1"/>
</dbReference>
<dbReference type="RefSeq" id="XP_070865516.1">
    <property type="nucleotide sequence ID" value="XM_071012820.1"/>
</dbReference>
<dbReference type="InterPro" id="IPR001296">
    <property type="entry name" value="Glyco_trans_1"/>
</dbReference>
<feature type="compositionally biased region" description="Polar residues" evidence="7">
    <location>
        <begin position="101"/>
        <end position="117"/>
    </location>
</feature>
<dbReference type="Pfam" id="PF00534">
    <property type="entry name" value="Glycos_transf_1"/>
    <property type="match status" value="1"/>
</dbReference>
<comment type="subunit">
    <text evidence="2">Homodimer.</text>
</comment>
<comment type="similarity">
    <text evidence="1">Belongs to the glycosyltransferase group 1 family. Glycosyltransferase 4 subfamily.</text>
</comment>
<keyword evidence="5" id="KW-0808">Transferase</keyword>
<evidence type="ECO:0000259" key="9">
    <source>
        <dbReference type="Pfam" id="PF21269"/>
    </source>
</evidence>
<feature type="region of interest" description="Disordered" evidence="7">
    <location>
        <begin position="196"/>
        <end position="229"/>
    </location>
</feature>
<sequence>MAERSAQNAPAVPEGRVLTSPKPLDSSEAVGAQHFAGPSQASSNANLPSNASSLTLDRPDAGVKTTEIDHHPTPTPSSTPSTPAGSPTPALAPPYQERSESTTSQSLCPSSQVSQVDLNPPTPTAPLPSLDQTTSSAPAPPNDTPCAPAPPASEDTDVEHKSPQSHPHPYPHPSIHWPSLTHRLADKVRSLASGEPSLITSGADTPTADDQQQDHNHQHHHHNHHPHVPKSIRPIVHAIMAFEKSRKFSTGTSVHRKRQMSTLVEKEGHFGPSLTTLFLGISAVFSDDHTAVVALAIHDTVYLIDFSVKSIVLDDALKMGSDVIADYVISEVEKYEHENFAKFIGAGLPTTLKYMSPTLCSRLWLELDIVPIVMRPDDEHKEQSFWDVKRVDEQADSVARKCIMNFGPSLVPLLQVGWRGVVQTDAGFRAHLTTIQNHKDTCSYATWESMLTYAKKLRAGKTKIAFFSATPQGGGVALMRHALVRFSRLMGVDLTWYVPKPRPGVFRITKNIHNILQGVSHPDQRISAEEKQAILDWISDNAKRYWFSEGGPLCPPEEGGADIVVIDDPQMPGLIPLIKKITPDRPVLYRSHIQIRSDLVATAGSPQADIWDFLWSNIQLADMFISHPIPIFVPHTVPREKVVYLPATTDWLDGLNKPLSKWAAGYYGNIYNVACHSQRMTELNWPARKYIIQVARFDPSKGIPTVIDSYAEFRRRCEKAGVTDVPQLVVCGNGSVDDPDGSLIYDQTMSQLETYYPDLIKDVSVMRLDPNDQLINTLLANAHVVLQLSTREGFEVKVSEALHAGRPVIVTNTGGIPLQVKDKVNGFLVTPGDWKAVATHLMDLFTDDELWKRMSEAARTGVSDEVGTVGNALAWYYLAAKWHEVGVEKHGKGGLQGNERWVNDMAREEAGYPYKEGENRLPRHFTEKKGLVVQTKEQAPAEPAAAQAGAEA</sequence>
<feature type="compositionally biased region" description="Basic residues" evidence="7">
    <location>
        <begin position="217"/>
        <end position="229"/>
    </location>
</feature>
<evidence type="ECO:0000256" key="5">
    <source>
        <dbReference type="ARBA" id="ARBA00022679"/>
    </source>
</evidence>
<evidence type="ECO:0000313" key="11">
    <source>
        <dbReference type="Proteomes" id="UP001600064"/>
    </source>
</evidence>
<dbReference type="Proteomes" id="UP001600064">
    <property type="component" value="Unassembled WGS sequence"/>
</dbReference>
<feature type="compositionally biased region" description="Low complexity" evidence="7">
    <location>
        <begin position="76"/>
        <end position="89"/>
    </location>
</feature>
<evidence type="ECO:0000256" key="6">
    <source>
        <dbReference type="ARBA" id="ARBA00023277"/>
    </source>
</evidence>
<dbReference type="Gene3D" id="3.40.50.2000">
    <property type="entry name" value="Glycogen Phosphorylase B"/>
    <property type="match status" value="2"/>
</dbReference>
<evidence type="ECO:0000256" key="1">
    <source>
        <dbReference type="ARBA" id="ARBA00009481"/>
    </source>
</evidence>
<evidence type="ECO:0000256" key="2">
    <source>
        <dbReference type="ARBA" id="ARBA00011738"/>
    </source>
</evidence>
<keyword evidence="6" id="KW-0119">Carbohydrate metabolism</keyword>
<evidence type="ECO:0008006" key="12">
    <source>
        <dbReference type="Google" id="ProtNLM"/>
    </source>
</evidence>
<feature type="compositionally biased region" description="Pro residues" evidence="7">
    <location>
        <begin position="138"/>
        <end position="151"/>
    </location>
</feature>
<comment type="caution">
    <text evidence="10">The sequence shown here is derived from an EMBL/GenBank/DDBJ whole genome shotgun (WGS) entry which is preliminary data.</text>
</comment>
<proteinExistence type="inferred from homology"/>
<gene>
    <name evidence="10" type="ORF">VTJ83DRAFT_6141</name>
</gene>
<dbReference type="InterPro" id="IPR052078">
    <property type="entry name" value="Trehalose_Metab_GTase"/>
</dbReference>
<dbReference type="Pfam" id="PF21269">
    <property type="entry name" value="TreT_GT1"/>
    <property type="match status" value="1"/>
</dbReference>
<evidence type="ECO:0000256" key="7">
    <source>
        <dbReference type="SAM" id="MobiDB-lite"/>
    </source>
</evidence>
<reference evidence="10 11" key="1">
    <citation type="journal article" date="2024" name="Commun. Biol.">
        <title>Comparative genomic analysis of thermophilic fungi reveals convergent evolutionary adaptations and gene losses.</title>
        <authorList>
            <person name="Steindorff A.S."/>
            <person name="Aguilar-Pontes M.V."/>
            <person name="Robinson A.J."/>
            <person name="Andreopoulos B."/>
            <person name="LaButti K."/>
            <person name="Kuo A."/>
            <person name="Mondo S."/>
            <person name="Riley R."/>
            <person name="Otillar R."/>
            <person name="Haridas S."/>
            <person name="Lipzen A."/>
            <person name="Grimwood J."/>
            <person name="Schmutz J."/>
            <person name="Clum A."/>
            <person name="Reid I.D."/>
            <person name="Moisan M.C."/>
            <person name="Butler G."/>
            <person name="Nguyen T.T.M."/>
            <person name="Dewar K."/>
            <person name="Conant G."/>
            <person name="Drula E."/>
            <person name="Henrissat B."/>
            <person name="Hansel C."/>
            <person name="Singer S."/>
            <person name="Hutchinson M.I."/>
            <person name="de Vries R.P."/>
            <person name="Natvig D.O."/>
            <person name="Powell A.J."/>
            <person name="Tsang A."/>
            <person name="Grigoriev I.V."/>
        </authorList>
    </citation>
    <scope>NUCLEOTIDE SEQUENCE [LARGE SCALE GENOMIC DNA]</scope>
    <source>
        <strain evidence="10 11">ATCC 22073</strain>
    </source>
</reference>
<dbReference type="PANTHER" id="PTHR47779">
    <property type="entry name" value="SYNTHASE (CCG-9), PUTATIVE (AFU_ORTHOLOGUE AFUA_3G12100)-RELATED"/>
    <property type="match status" value="1"/>
</dbReference>